<organism evidence="9 10">
    <name type="scientific">Linnemannia hyalina</name>
    <dbReference type="NCBI Taxonomy" id="64524"/>
    <lineage>
        <taxon>Eukaryota</taxon>
        <taxon>Fungi</taxon>
        <taxon>Fungi incertae sedis</taxon>
        <taxon>Mucoromycota</taxon>
        <taxon>Mortierellomycotina</taxon>
        <taxon>Mortierellomycetes</taxon>
        <taxon>Mortierellales</taxon>
        <taxon>Mortierellaceae</taxon>
        <taxon>Linnemannia</taxon>
    </lineage>
</organism>
<dbReference type="InterPro" id="IPR051270">
    <property type="entry name" value="Tyrosine-tRNA_ligase_regulator"/>
</dbReference>
<evidence type="ECO:0000313" key="9">
    <source>
        <dbReference type="EMBL" id="KAG9065405.1"/>
    </source>
</evidence>
<reference evidence="9" key="1">
    <citation type="submission" date="2021-06" db="EMBL/GenBank/DDBJ databases">
        <title>Genome Sequence of Mortierella hyaline Strain SCG-10, a Cold-Adapted, Nitrate-Reducing Fungus Isolated from Soil in Minnesota, USA.</title>
        <authorList>
            <person name="Aldossari N."/>
        </authorList>
    </citation>
    <scope>NUCLEOTIDE SEQUENCE</scope>
    <source>
        <strain evidence="9">SCG-10</strain>
    </source>
</reference>
<dbReference type="GO" id="GO:0006412">
    <property type="term" value="P:translation"/>
    <property type="evidence" value="ECO:0007669"/>
    <property type="project" value="UniProtKB-KW"/>
</dbReference>
<dbReference type="Pfam" id="PF01588">
    <property type="entry name" value="tRNA_bind"/>
    <property type="match status" value="1"/>
</dbReference>
<dbReference type="InterPro" id="IPR012340">
    <property type="entry name" value="NA-bd_OB-fold"/>
</dbReference>
<dbReference type="Proteomes" id="UP000707451">
    <property type="component" value="Unassembled WGS sequence"/>
</dbReference>
<comment type="subcellular location">
    <subcellularLocation>
        <location evidence="1">Cytoplasm</location>
    </subcellularLocation>
</comment>
<dbReference type="Gene3D" id="1.20.1050.10">
    <property type="match status" value="1"/>
</dbReference>
<dbReference type="PANTHER" id="PTHR11586">
    <property type="entry name" value="TRNA-AMINOACYLATION COFACTOR ARC1 FAMILY MEMBER"/>
    <property type="match status" value="1"/>
</dbReference>
<name>A0A9P7XQD8_9FUNG</name>
<dbReference type="InterPro" id="IPR053836">
    <property type="entry name" value="Arc1-like_N"/>
</dbReference>
<dbReference type="CDD" id="cd02799">
    <property type="entry name" value="tRNA_bind_EMAP-II_like"/>
    <property type="match status" value="1"/>
</dbReference>
<dbReference type="EMBL" id="JAHRHY010000012">
    <property type="protein sequence ID" value="KAG9065405.1"/>
    <property type="molecule type" value="Genomic_DNA"/>
</dbReference>
<dbReference type="InterPro" id="IPR036282">
    <property type="entry name" value="Glutathione-S-Trfase_C_sf"/>
</dbReference>
<feature type="domain" description="TRNA-binding" evidence="8">
    <location>
        <begin position="251"/>
        <end position="353"/>
    </location>
</feature>
<dbReference type="InterPro" id="IPR002547">
    <property type="entry name" value="tRNA-bd_dom"/>
</dbReference>
<evidence type="ECO:0000256" key="6">
    <source>
        <dbReference type="PROSITE-ProRule" id="PRU00209"/>
    </source>
</evidence>
<keyword evidence="10" id="KW-1185">Reference proteome</keyword>
<dbReference type="Pfam" id="PF21972">
    <property type="entry name" value="Arc1p_N_like"/>
    <property type="match status" value="1"/>
</dbReference>
<feature type="compositionally biased region" description="Low complexity" evidence="7">
    <location>
        <begin position="200"/>
        <end position="225"/>
    </location>
</feature>
<dbReference type="CDD" id="cd10289">
    <property type="entry name" value="GST_C_AaRS_like"/>
    <property type="match status" value="1"/>
</dbReference>
<dbReference type="PANTHER" id="PTHR11586:SF33">
    <property type="entry name" value="AMINOACYL TRNA SYNTHASE COMPLEX-INTERACTING MULTIFUNCTIONAL PROTEIN 1"/>
    <property type="match status" value="1"/>
</dbReference>
<dbReference type="OrthoDB" id="19141at2759"/>
<evidence type="ECO:0000259" key="8">
    <source>
        <dbReference type="PROSITE" id="PS50886"/>
    </source>
</evidence>
<keyword evidence="2" id="KW-0963">Cytoplasm</keyword>
<dbReference type="FunFam" id="2.40.50.140:FF:000047">
    <property type="entry name" value="tyrosine--tRNA ligase, cytoplasmic isoform X2"/>
    <property type="match status" value="1"/>
</dbReference>
<feature type="compositionally biased region" description="Basic and acidic residues" evidence="7">
    <location>
        <begin position="175"/>
        <end position="199"/>
    </location>
</feature>
<feature type="compositionally biased region" description="Low complexity" evidence="7">
    <location>
        <begin position="238"/>
        <end position="248"/>
    </location>
</feature>
<keyword evidence="4 6" id="KW-0694">RNA-binding</keyword>
<dbReference type="PROSITE" id="PS50886">
    <property type="entry name" value="TRBD"/>
    <property type="match status" value="1"/>
</dbReference>
<keyword evidence="3 6" id="KW-0820">tRNA-binding</keyword>
<evidence type="ECO:0000256" key="2">
    <source>
        <dbReference type="ARBA" id="ARBA00022490"/>
    </source>
</evidence>
<evidence type="ECO:0000256" key="1">
    <source>
        <dbReference type="ARBA" id="ARBA00004496"/>
    </source>
</evidence>
<evidence type="ECO:0000256" key="4">
    <source>
        <dbReference type="ARBA" id="ARBA00022884"/>
    </source>
</evidence>
<comment type="caution">
    <text evidence="9">The sequence shown here is derived from an EMBL/GenBank/DDBJ whole genome shotgun (WGS) entry which is preliminary data.</text>
</comment>
<dbReference type="Gene3D" id="2.40.50.140">
    <property type="entry name" value="Nucleic acid-binding proteins"/>
    <property type="match status" value="1"/>
</dbReference>
<protein>
    <submittedName>
        <fullName evidence="9">G4 quadruplex nucleic acid binding protein</fullName>
    </submittedName>
</protein>
<dbReference type="SUPFAM" id="SSF47616">
    <property type="entry name" value="GST C-terminal domain-like"/>
    <property type="match status" value="1"/>
</dbReference>
<sequence>MSDSAVTSFINACQGPLGGPEILQGKTDSDCKEVKQRKHTKPATNAVLEVWKRVGRGRRSQETIPGTRVKEWIERFEKDITPLAKALNDHLETRTYIVGHTITNADLWTFVKLHEQVGTTTRDGQLKRANLTRWFDLIQEQAGALGHLAPVAIDLELPEFKPASKEKAVAPAVGQDEKKTKKANKKDAKAEEKKAKKEAAAAPAVEAAATPAPVAAAAEGDAKPAFNTQKKEKKVKAPKAPVAPVGPATPQPWQIDLRVGKILKVEKHPDADSLYVETVDIGEAEPRTVVSGLVKHIPIEQMENRWLVCVCNLKPAAMRGVKSFAMVLAATDDTGKLELVDPPKGSKPGDKCYFGDWKEEKPEEVMNPKKKIWETIQPGLHTTAECRAAWKSDDGVVHVLKSEHGDCTVPSVVGAKIK</sequence>
<dbReference type="GO" id="GO:0017102">
    <property type="term" value="C:methionyl glutamyl tRNA synthetase complex"/>
    <property type="evidence" value="ECO:0007669"/>
    <property type="project" value="TreeGrafter"/>
</dbReference>
<proteinExistence type="predicted"/>
<evidence type="ECO:0000313" key="10">
    <source>
        <dbReference type="Proteomes" id="UP000707451"/>
    </source>
</evidence>
<evidence type="ECO:0000256" key="5">
    <source>
        <dbReference type="ARBA" id="ARBA00022917"/>
    </source>
</evidence>
<dbReference type="GO" id="GO:0000049">
    <property type="term" value="F:tRNA binding"/>
    <property type="evidence" value="ECO:0007669"/>
    <property type="project" value="UniProtKB-UniRule"/>
</dbReference>
<accession>A0A9P7XQD8</accession>
<feature type="region of interest" description="Disordered" evidence="7">
    <location>
        <begin position="166"/>
        <end position="248"/>
    </location>
</feature>
<keyword evidence="5" id="KW-0648">Protein biosynthesis</keyword>
<dbReference type="SUPFAM" id="SSF50249">
    <property type="entry name" value="Nucleic acid-binding proteins"/>
    <property type="match status" value="1"/>
</dbReference>
<dbReference type="AlphaFoldDB" id="A0A9P7XQD8"/>
<evidence type="ECO:0000256" key="7">
    <source>
        <dbReference type="SAM" id="MobiDB-lite"/>
    </source>
</evidence>
<evidence type="ECO:0000256" key="3">
    <source>
        <dbReference type="ARBA" id="ARBA00022555"/>
    </source>
</evidence>
<gene>
    <name evidence="9" type="primary">ARC1</name>
    <name evidence="9" type="ORF">KI688_002730</name>
</gene>